<organism evidence="2 3">
    <name type="scientific">Tulasnella calospora MUT 4182</name>
    <dbReference type="NCBI Taxonomy" id="1051891"/>
    <lineage>
        <taxon>Eukaryota</taxon>
        <taxon>Fungi</taxon>
        <taxon>Dikarya</taxon>
        <taxon>Basidiomycota</taxon>
        <taxon>Agaricomycotina</taxon>
        <taxon>Agaricomycetes</taxon>
        <taxon>Cantharellales</taxon>
        <taxon>Tulasnellaceae</taxon>
        <taxon>Tulasnella</taxon>
    </lineage>
</organism>
<dbReference type="STRING" id="1051891.A0A0C3Q371"/>
<reference evidence="3" key="2">
    <citation type="submission" date="2015-01" db="EMBL/GenBank/DDBJ databases">
        <title>Evolutionary Origins and Diversification of the Mycorrhizal Mutualists.</title>
        <authorList>
            <consortium name="DOE Joint Genome Institute"/>
            <consortium name="Mycorrhizal Genomics Consortium"/>
            <person name="Kohler A."/>
            <person name="Kuo A."/>
            <person name="Nagy L.G."/>
            <person name="Floudas D."/>
            <person name="Copeland A."/>
            <person name="Barry K.W."/>
            <person name="Cichocki N."/>
            <person name="Veneault-Fourrey C."/>
            <person name="LaButti K."/>
            <person name="Lindquist E.A."/>
            <person name="Lipzen A."/>
            <person name="Lundell T."/>
            <person name="Morin E."/>
            <person name="Murat C."/>
            <person name="Riley R."/>
            <person name="Ohm R."/>
            <person name="Sun H."/>
            <person name="Tunlid A."/>
            <person name="Henrissat B."/>
            <person name="Grigoriev I.V."/>
            <person name="Hibbett D.S."/>
            <person name="Martin F."/>
        </authorList>
    </citation>
    <scope>NUCLEOTIDE SEQUENCE [LARGE SCALE GENOMIC DNA]</scope>
    <source>
        <strain evidence="3">MUT 4182</strain>
    </source>
</reference>
<dbReference type="OrthoDB" id="447953at2759"/>
<keyword evidence="1" id="KW-0175">Coiled coil</keyword>
<sequence length="195" mass="21848">QVSSESAARRSLEQRHSDSLAEALNQAKVLEGALSEATERTRDAEKLKYELGTAKDEVAQIRELHEASDRRIAALLEEQAATLRRIEEAQAHGEDLEAQLRVAVDEGQQASTALKQAAAENERILRDHASEADRVLRDQVAEADGDRAVMKHQLAEARNQLQQRSKDISELKVDLEIRRADQARVEEDLNALERQ</sequence>
<keyword evidence="3" id="KW-1185">Reference proteome</keyword>
<proteinExistence type="predicted"/>
<evidence type="ECO:0000313" key="2">
    <source>
        <dbReference type="EMBL" id="KIO23095.1"/>
    </source>
</evidence>
<accession>A0A0C3Q371</accession>
<evidence type="ECO:0000313" key="3">
    <source>
        <dbReference type="Proteomes" id="UP000054248"/>
    </source>
</evidence>
<dbReference type="Proteomes" id="UP000054248">
    <property type="component" value="Unassembled WGS sequence"/>
</dbReference>
<reference evidence="2 3" key="1">
    <citation type="submission" date="2014-04" db="EMBL/GenBank/DDBJ databases">
        <authorList>
            <consortium name="DOE Joint Genome Institute"/>
            <person name="Kuo A."/>
            <person name="Girlanda M."/>
            <person name="Perotto S."/>
            <person name="Kohler A."/>
            <person name="Nagy L.G."/>
            <person name="Floudas D."/>
            <person name="Copeland A."/>
            <person name="Barry K.W."/>
            <person name="Cichocki N."/>
            <person name="Veneault-Fourrey C."/>
            <person name="LaButti K."/>
            <person name="Lindquist E.A."/>
            <person name="Lipzen A."/>
            <person name="Lundell T."/>
            <person name="Morin E."/>
            <person name="Murat C."/>
            <person name="Sun H."/>
            <person name="Tunlid A."/>
            <person name="Henrissat B."/>
            <person name="Grigoriev I.V."/>
            <person name="Hibbett D.S."/>
            <person name="Martin F."/>
            <person name="Nordberg H.P."/>
            <person name="Cantor M.N."/>
            <person name="Hua S.X."/>
        </authorList>
    </citation>
    <scope>NUCLEOTIDE SEQUENCE [LARGE SCALE GENOMIC DNA]</scope>
    <source>
        <strain evidence="2 3">MUT 4182</strain>
    </source>
</reference>
<feature type="non-terminal residue" evidence="2">
    <location>
        <position position="1"/>
    </location>
</feature>
<dbReference type="HOGENOM" id="CLU_1399412_0_0_1"/>
<dbReference type="EMBL" id="KN823093">
    <property type="protein sequence ID" value="KIO23095.1"/>
    <property type="molecule type" value="Genomic_DNA"/>
</dbReference>
<dbReference type="AlphaFoldDB" id="A0A0C3Q371"/>
<feature type="coiled-coil region" evidence="1">
    <location>
        <begin position="20"/>
        <end position="106"/>
    </location>
</feature>
<gene>
    <name evidence="2" type="ORF">M407DRAFT_40797</name>
</gene>
<name>A0A0C3Q371_9AGAM</name>
<protein>
    <submittedName>
        <fullName evidence="2">Uncharacterized protein</fullName>
    </submittedName>
</protein>
<evidence type="ECO:0000256" key="1">
    <source>
        <dbReference type="SAM" id="Coils"/>
    </source>
</evidence>
<feature type="coiled-coil region" evidence="1">
    <location>
        <begin position="140"/>
        <end position="195"/>
    </location>
</feature>
<feature type="non-terminal residue" evidence="2">
    <location>
        <position position="195"/>
    </location>
</feature>